<keyword evidence="5" id="KW-0503">Monooxygenase</keyword>
<protein>
    <recommendedName>
        <fullName evidence="9">Cytochrome P450</fullName>
    </recommendedName>
</protein>
<keyword evidence="4" id="KW-0408">Iron</keyword>
<evidence type="ECO:0000256" key="1">
    <source>
        <dbReference type="ARBA" id="ARBA00022617"/>
    </source>
</evidence>
<evidence type="ECO:0000313" key="7">
    <source>
        <dbReference type="EMBL" id="CAK7338695.1"/>
    </source>
</evidence>
<evidence type="ECO:0000256" key="3">
    <source>
        <dbReference type="ARBA" id="ARBA00023002"/>
    </source>
</evidence>
<keyword evidence="6" id="KW-1133">Transmembrane helix</keyword>
<dbReference type="PRINTS" id="PR00463">
    <property type="entry name" value="EP450I"/>
</dbReference>
<keyword evidence="6" id="KW-0472">Membrane</keyword>
<dbReference type="Proteomes" id="UP001314170">
    <property type="component" value="Unassembled WGS sequence"/>
</dbReference>
<comment type="caution">
    <text evidence="7">The sequence shown here is derived from an EMBL/GenBank/DDBJ whole genome shotgun (WGS) entry which is preliminary data.</text>
</comment>
<dbReference type="GO" id="GO:0016705">
    <property type="term" value="F:oxidoreductase activity, acting on paired donors, with incorporation or reduction of molecular oxygen"/>
    <property type="evidence" value="ECO:0007669"/>
    <property type="project" value="InterPro"/>
</dbReference>
<dbReference type="Pfam" id="PF00067">
    <property type="entry name" value="p450"/>
    <property type="match status" value="1"/>
</dbReference>
<organism evidence="7 8">
    <name type="scientific">Dovyalis caffra</name>
    <dbReference type="NCBI Taxonomy" id="77055"/>
    <lineage>
        <taxon>Eukaryota</taxon>
        <taxon>Viridiplantae</taxon>
        <taxon>Streptophyta</taxon>
        <taxon>Embryophyta</taxon>
        <taxon>Tracheophyta</taxon>
        <taxon>Spermatophyta</taxon>
        <taxon>Magnoliopsida</taxon>
        <taxon>eudicotyledons</taxon>
        <taxon>Gunneridae</taxon>
        <taxon>Pentapetalae</taxon>
        <taxon>rosids</taxon>
        <taxon>fabids</taxon>
        <taxon>Malpighiales</taxon>
        <taxon>Salicaceae</taxon>
        <taxon>Flacourtieae</taxon>
        <taxon>Dovyalis</taxon>
    </lineage>
</organism>
<dbReference type="Gene3D" id="1.10.630.10">
    <property type="entry name" value="Cytochrome P450"/>
    <property type="match status" value="1"/>
</dbReference>
<proteinExistence type="predicted"/>
<dbReference type="PANTHER" id="PTHR47947:SF39">
    <property type="entry name" value="CYTOCHROME P450"/>
    <property type="match status" value="1"/>
</dbReference>
<accession>A0AAV1RS64</accession>
<evidence type="ECO:0000256" key="5">
    <source>
        <dbReference type="ARBA" id="ARBA00023033"/>
    </source>
</evidence>
<dbReference type="EMBL" id="CAWUPB010001156">
    <property type="protein sequence ID" value="CAK7338695.1"/>
    <property type="molecule type" value="Genomic_DNA"/>
</dbReference>
<name>A0AAV1RS64_9ROSI</name>
<keyword evidence="8" id="KW-1185">Reference proteome</keyword>
<keyword evidence="2" id="KW-0479">Metal-binding</keyword>
<keyword evidence="6" id="KW-0812">Transmembrane</keyword>
<dbReference type="InterPro" id="IPR001128">
    <property type="entry name" value="Cyt_P450"/>
</dbReference>
<dbReference type="SUPFAM" id="SSF48264">
    <property type="entry name" value="Cytochrome P450"/>
    <property type="match status" value="1"/>
</dbReference>
<dbReference type="PANTHER" id="PTHR47947">
    <property type="entry name" value="CYTOCHROME P450 82C3-RELATED"/>
    <property type="match status" value="1"/>
</dbReference>
<keyword evidence="1" id="KW-0349">Heme</keyword>
<evidence type="ECO:0000313" key="8">
    <source>
        <dbReference type="Proteomes" id="UP001314170"/>
    </source>
</evidence>
<dbReference type="InterPro" id="IPR050651">
    <property type="entry name" value="Plant_Cytochrome_P450_Monoox"/>
</dbReference>
<keyword evidence="3" id="KW-0560">Oxidoreductase</keyword>
<evidence type="ECO:0000256" key="6">
    <source>
        <dbReference type="SAM" id="Phobius"/>
    </source>
</evidence>
<feature type="transmembrane region" description="Helical" evidence="6">
    <location>
        <begin position="6"/>
        <end position="28"/>
    </location>
</feature>
<dbReference type="InterPro" id="IPR036396">
    <property type="entry name" value="Cyt_P450_sf"/>
</dbReference>
<gene>
    <name evidence="7" type="ORF">DCAF_LOCUS13743</name>
</gene>
<sequence length="314" mass="35523">MDSGTIPYIKTAVTGVLVLLLIYCYYMTNKWRAAKSKRAPEPAGGWPLLGHHQLLASSQLLHKTLGDTANRYGPIFTVRLGVNPTLVVSSWELAKELFTINDQAVTSRPPITAAKYLSYNFAMFAFAPQGSYWRETRKIATSELLSNRRLNQLKGVRIHEVETSLKELYTHWDEKRMAQAKLTVAGKRYYGSAVGDNDKIKAQQWQKAVRKFFRYLGIFVVRDALPFLGWLDIGGHEKAMKRTAKEMDSILEEWLEEHKRKRLLGEADQAEQDFMDVMLSVLQGADLAGYDADTVNKATSLVSLIPSSVFEITE</sequence>
<evidence type="ECO:0000256" key="2">
    <source>
        <dbReference type="ARBA" id="ARBA00022723"/>
    </source>
</evidence>
<dbReference type="InterPro" id="IPR002401">
    <property type="entry name" value="Cyt_P450_E_grp-I"/>
</dbReference>
<evidence type="ECO:0000256" key="4">
    <source>
        <dbReference type="ARBA" id="ARBA00023004"/>
    </source>
</evidence>
<dbReference type="GO" id="GO:0020037">
    <property type="term" value="F:heme binding"/>
    <property type="evidence" value="ECO:0007669"/>
    <property type="project" value="InterPro"/>
</dbReference>
<dbReference type="GO" id="GO:0004497">
    <property type="term" value="F:monooxygenase activity"/>
    <property type="evidence" value="ECO:0007669"/>
    <property type="project" value="UniProtKB-KW"/>
</dbReference>
<dbReference type="GO" id="GO:0005506">
    <property type="term" value="F:iron ion binding"/>
    <property type="evidence" value="ECO:0007669"/>
    <property type="project" value="InterPro"/>
</dbReference>
<dbReference type="AlphaFoldDB" id="A0AAV1RS64"/>
<reference evidence="7 8" key="1">
    <citation type="submission" date="2024-01" db="EMBL/GenBank/DDBJ databases">
        <authorList>
            <person name="Waweru B."/>
        </authorList>
    </citation>
    <scope>NUCLEOTIDE SEQUENCE [LARGE SCALE GENOMIC DNA]</scope>
</reference>
<evidence type="ECO:0008006" key="9">
    <source>
        <dbReference type="Google" id="ProtNLM"/>
    </source>
</evidence>